<gene>
    <name evidence="2" type="ORF">FCU45_06100</name>
</gene>
<feature type="transmembrane region" description="Helical" evidence="1">
    <location>
        <begin position="255"/>
        <end position="278"/>
    </location>
</feature>
<feature type="transmembrane region" description="Helical" evidence="1">
    <location>
        <begin position="96"/>
        <end position="117"/>
    </location>
</feature>
<protein>
    <submittedName>
        <fullName evidence="2">Uncharacterized protein</fullName>
    </submittedName>
</protein>
<dbReference type="Proteomes" id="UP000309561">
    <property type="component" value="Unassembled WGS sequence"/>
</dbReference>
<feature type="transmembrane region" description="Helical" evidence="1">
    <location>
        <begin position="290"/>
        <end position="309"/>
    </location>
</feature>
<dbReference type="RefSeq" id="WP_137013361.1">
    <property type="nucleotide sequence ID" value="NZ_SZPX01000004.1"/>
</dbReference>
<feature type="transmembrane region" description="Helical" evidence="1">
    <location>
        <begin position="52"/>
        <end position="76"/>
    </location>
</feature>
<dbReference type="AlphaFoldDB" id="A0A4U2Z5X6"/>
<dbReference type="EMBL" id="SZPX01000004">
    <property type="protein sequence ID" value="TKI69627.1"/>
    <property type="molecule type" value="Genomic_DNA"/>
</dbReference>
<sequence length="315" mass="35735">MFLTPEVIAILVLNALFALFAFVAFFISIKIYLNWNMNSASASQYELEKQSFLGATIIKYILITKSALFLFFIFTLDKISNVITGAMCAAGVVDATQTGASLIVLKILNIYLFALWLKLHSQDMSDKLQPYTKMKFGLFIPLFFLLAVEIILETVMFGSIEIDKMVSCCGTIYSSSSTSAISSLFLLDTSILVALFYGTYLLIVLLYFIKNRYLFSVVNFLFIPISLISLILFFGTYIYELPSHHCPFCFLQGEYYYVGYLIYTLLFLGTFYGISVSFAKEGEGSYKKSLLFNSLYVILLTFYVVVYYIKNGVFL</sequence>
<comment type="caution">
    <text evidence="2">The sequence shown here is derived from an EMBL/GenBank/DDBJ whole genome shotgun (WGS) entry which is preliminary data.</text>
</comment>
<dbReference type="OrthoDB" id="9788139at2"/>
<feature type="transmembrane region" description="Helical" evidence="1">
    <location>
        <begin position="138"/>
        <end position="160"/>
    </location>
</feature>
<feature type="transmembrane region" description="Helical" evidence="1">
    <location>
        <begin position="6"/>
        <end position="32"/>
    </location>
</feature>
<evidence type="ECO:0000313" key="2">
    <source>
        <dbReference type="EMBL" id="TKI69627.1"/>
    </source>
</evidence>
<feature type="transmembrane region" description="Helical" evidence="1">
    <location>
        <begin position="180"/>
        <end position="206"/>
    </location>
</feature>
<feature type="transmembrane region" description="Helical" evidence="1">
    <location>
        <begin position="213"/>
        <end position="235"/>
    </location>
</feature>
<keyword evidence="1" id="KW-0812">Transmembrane</keyword>
<evidence type="ECO:0000313" key="3">
    <source>
        <dbReference type="Proteomes" id="UP000309561"/>
    </source>
</evidence>
<accession>A0A4U2Z5X6</accession>
<reference evidence="2 3" key="1">
    <citation type="submission" date="2019-04" db="EMBL/GenBank/DDBJ databases">
        <title>Sulfurimonas crateris sp. nov. a facultative anaerobic sulfur-oxidizing chemolithautotrophic bacterium isolated from a terrestrial mud vulcano.</title>
        <authorList>
            <person name="Ratnikova N.M."/>
            <person name="Slobodkin A.I."/>
            <person name="Merkel A.Y."/>
            <person name="Novikov A."/>
            <person name="Bonch-Osmolovskaya E.A."/>
            <person name="Slobodkina G.B."/>
        </authorList>
    </citation>
    <scope>NUCLEOTIDE SEQUENCE [LARGE SCALE GENOMIC DNA]</scope>
    <source>
        <strain evidence="2 3">SN118</strain>
    </source>
</reference>
<proteinExistence type="predicted"/>
<organism evidence="2 3">
    <name type="scientific">Sulfurimonas crateris</name>
    <dbReference type="NCBI Taxonomy" id="2574727"/>
    <lineage>
        <taxon>Bacteria</taxon>
        <taxon>Pseudomonadati</taxon>
        <taxon>Campylobacterota</taxon>
        <taxon>Epsilonproteobacteria</taxon>
        <taxon>Campylobacterales</taxon>
        <taxon>Sulfurimonadaceae</taxon>
        <taxon>Sulfurimonas</taxon>
    </lineage>
</organism>
<keyword evidence="1" id="KW-0472">Membrane</keyword>
<name>A0A4U2Z5X6_9BACT</name>
<keyword evidence="3" id="KW-1185">Reference proteome</keyword>
<keyword evidence="1" id="KW-1133">Transmembrane helix</keyword>
<evidence type="ECO:0000256" key="1">
    <source>
        <dbReference type="SAM" id="Phobius"/>
    </source>
</evidence>